<reference evidence="21" key="1">
    <citation type="submission" date="2021-03" db="EMBL/GenBank/DDBJ databases">
        <authorList>
            <person name="Sun Q."/>
        </authorList>
    </citation>
    <scope>NUCLEOTIDE SEQUENCE</scope>
    <source>
        <strain evidence="21">CCM 8862</strain>
    </source>
</reference>
<evidence type="ECO:0000256" key="18">
    <source>
        <dbReference type="ARBA" id="ARBA00049504"/>
    </source>
</evidence>
<evidence type="ECO:0000256" key="13">
    <source>
        <dbReference type="ARBA" id="ARBA00023136"/>
    </source>
</evidence>
<evidence type="ECO:0000256" key="16">
    <source>
        <dbReference type="ARBA" id="ARBA00032853"/>
    </source>
</evidence>
<comment type="cofactor">
    <cofactor evidence="1 19">
        <name>Mg(2+)</name>
        <dbReference type="ChEBI" id="CHEBI:18420"/>
    </cofactor>
</comment>
<evidence type="ECO:0000256" key="5">
    <source>
        <dbReference type="ARBA" id="ARBA00013200"/>
    </source>
</evidence>
<keyword evidence="13 19" id="KW-0472">Membrane</keyword>
<comment type="function">
    <text evidence="14 19">Joins adenosylcobinamide-GDP and alpha-ribazole to generate adenosylcobalamin (Ado-cobalamin). Also synthesizes adenosylcobalamin 5'-phosphate from adenosylcobinamide-GDP and alpha-ribazole 5'-phosphate.</text>
</comment>
<keyword evidence="7 19" id="KW-1003">Cell membrane</keyword>
<keyword evidence="11 19" id="KW-0460">Magnesium</keyword>
<keyword evidence="10 19" id="KW-0812">Transmembrane</keyword>
<evidence type="ECO:0000256" key="7">
    <source>
        <dbReference type="ARBA" id="ARBA00022475"/>
    </source>
</evidence>
<comment type="subcellular location">
    <subcellularLocation>
        <location evidence="2 19">Cell membrane</location>
        <topology evidence="2 19">Multi-pass membrane protein</topology>
    </subcellularLocation>
</comment>
<evidence type="ECO:0000256" key="17">
    <source>
        <dbReference type="ARBA" id="ARBA00048623"/>
    </source>
</evidence>
<evidence type="ECO:0000256" key="9">
    <source>
        <dbReference type="ARBA" id="ARBA00022679"/>
    </source>
</evidence>
<feature type="transmembrane region" description="Helical" evidence="19">
    <location>
        <begin position="282"/>
        <end position="305"/>
    </location>
</feature>
<comment type="catalytic activity">
    <reaction evidence="17 19">
        <text>alpha-ribazole + adenosylcob(III)inamide-GDP = adenosylcob(III)alamin + GMP + H(+)</text>
        <dbReference type="Rhea" id="RHEA:16049"/>
        <dbReference type="ChEBI" id="CHEBI:10329"/>
        <dbReference type="ChEBI" id="CHEBI:15378"/>
        <dbReference type="ChEBI" id="CHEBI:18408"/>
        <dbReference type="ChEBI" id="CHEBI:58115"/>
        <dbReference type="ChEBI" id="CHEBI:60487"/>
        <dbReference type="EC" id="2.7.8.26"/>
    </reaction>
</comment>
<proteinExistence type="inferred from homology"/>
<dbReference type="Pfam" id="PF02654">
    <property type="entry name" value="CobS"/>
    <property type="match status" value="1"/>
</dbReference>
<evidence type="ECO:0000256" key="8">
    <source>
        <dbReference type="ARBA" id="ARBA00022573"/>
    </source>
</evidence>
<feature type="transmembrane region" description="Helical" evidence="19">
    <location>
        <begin position="244"/>
        <end position="262"/>
    </location>
</feature>
<sequence length="351" mass="36781">MSGKGGPTRPDDNDFDDTAGETAAETTDHHDSAGTRRTGDGDAEPDFPDVGNETFSDRPHWFAEGLSTILSWVTIIPISTMRDEFDRTSGRRAMAFLPFVGIMLSVLTFVVAGLGAWLAFPGLLTAILVVALWAIVTRMMHLDGLADVGDALGSYGNPEKARAIVADSSTGALGMGFSAIVVGLQVAAIHALLTYGVPGVGMALVAMIPVAARIGGMVCATRPFRPFSATNFGALLIGTIPKRWVGFWVVAAIVIYTFLVAGSLPLNFGDMLFVGYPGGTEWAQWIIAAPGIALLVTVAVAFVWAARLSRRFGGLNGDCIGCTVEISAAVSALVMTLVIYAAPLVLPVAGY</sequence>
<dbReference type="EMBL" id="JAFLEQ010000003">
    <property type="protein sequence ID" value="MBN9643058.1"/>
    <property type="molecule type" value="Genomic_DNA"/>
</dbReference>
<dbReference type="GO" id="GO:0008818">
    <property type="term" value="F:cobalamin 5'-phosphate synthase activity"/>
    <property type="evidence" value="ECO:0007669"/>
    <property type="project" value="UniProtKB-UniRule"/>
</dbReference>
<dbReference type="GO" id="GO:0009236">
    <property type="term" value="P:cobalamin biosynthetic process"/>
    <property type="evidence" value="ECO:0007669"/>
    <property type="project" value="UniProtKB-UniRule"/>
</dbReference>
<evidence type="ECO:0000256" key="20">
    <source>
        <dbReference type="SAM" id="MobiDB-lite"/>
    </source>
</evidence>
<dbReference type="Proteomes" id="UP000664332">
    <property type="component" value="Unassembled WGS sequence"/>
</dbReference>
<keyword evidence="12 19" id="KW-1133">Transmembrane helix</keyword>
<evidence type="ECO:0000256" key="19">
    <source>
        <dbReference type="HAMAP-Rule" id="MF_00719"/>
    </source>
</evidence>
<evidence type="ECO:0000256" key="6">
    <source>
        <dbReference type="ARBA" id="ARBA00015850"/>
    </source>
</evidence>
<feature type="transmembrane region" description="Helical" evidence="19">
    <location>
        <begin position="326"/>
        <end position="346"/>
    </location>
</feature>
<evidence type="ECO:0000256" key="11">
    <source>
        <dbReference type="ARBA" id="ARBA00022842"/>
    </source>
</evidence>
<evidence type="ECO:0000256" key="3">
    <source>
        <dbReference type="ARBA" id="ARBA00004663"/>
    </source>
</evidence>
<feature type="transmembrane region" description="Helical" evidence="19">
    <location>
        <begin position="172"/>
        <end position="193"/>
    </location>
</feature>
<evidence type="ECO:0000256" key="1">
    <source>
        <dbReference type="ARBA" id="ARBA00001946"/>
    </source>
</evidence>
<feature type="transmembrane region" description="Helical" evidence="19">
    <location>
        <begin position="199"/>
        <end position="224"/>
    </location>
</feature>
<evidence type="ECO:0000256" key="10">
    <source>
        <dbReference type="ARBA" id="ARBA00022692"/>
    </source>
</evidence>
<organism evidence="21 22">
    <name type="scientific">Corynebacterium mendelii</name>
    <dbReference type="NCBI Taxonomy" id="2765362"/>
    <lineage>
        <taxon>Bacteria</taxon>
        <taxon>Bacillati</taxon>
        <taxon>Actinomycetota</taxon>
        <taxon>Actinomycetes</taxon>
        <taxon>Mycobacteriales</taxon>
        <taxon>Corynebacteriaceae</taxon>
        <taxon>Corynebacterium</taxon>
    </lineage>
</organism>
<dbReference type="GO" id="GO:0051073">
    <property type="term" value="F:adenosylcobinamide-GDP ribazoletransferase activity"/>
    <property type="evidence" value="ECO:0007669"/>
    <property type="project" value="UniProtKB-UniRule"/>
</dbReference>
<gene>
    <name evidence="19" type="primary">cobS</name>
    <name evidence="21" type="ORF">JZY06_00210</name>
</gene>
<comment type="catalytic activity">
    <reaction evidence="18 19">
        <text>alpha-ribazole 5'-phosphate + adenosylcob(III)inamide-GDP = adenosylcob(III)alamin 5'-phosphate + GMP + H(+)</text>
        <dbReference type="Rhea" id="RHEA:23560"/>
        <dbReference type="ChEBI" id="CHEBI:15378"/>
        <dbReference type="ChEBI" id="CHEBI:57918"/>
        <dbReference type="ChEBI" id="CHEBI:58115"/>
        <dbReference type="ChEBI" id="CHEBI:60487"/>
        <dbReference type="ChEBI" id="CHEBI:60493"/>
        <dbReference type="EC" id="2.7.8.26"/>
    </reaction>
</comment>
<keyword evidence="22" id="KW-1185">Reference proteome</keyword>
<dbReference type="AlphaFoldDB" id="A0A939IWI3"/>
<dbReference type="HAMAP" id="MF_00719">
    <property type="entry name" value="CobS"/>
    <property type="match status" value="1"/>
</dbReference>
<dbReference type="GO" id="GO:0005886">
    <property type="term" value="C:plasma membrane"/>
    <property type="evidence" value="ECO:0007669"/>
    <property type="project" value="UniProtKB-SubCell"/>
</dbReference>
<evidence type="ECO:0000256" key="2">
    <source>
        <dbReference type="ARBA" id="ARBA00004651"/>
    </source>
</evidence>
<evidence type="ECO:0000256" key="4">
    <source>
        <dbReference type="ARBA" id="ARBA00010561"/>
    </source>
</evidence>
<dbReference type="PANTHER" id="PTHR34148:SF1">
    <property type="entry name" value="ADENOSYLCOBINAMIDE-GDP RIBAZOLETRANSFERASE"/>
    <property type="match status" value="1"/>
</dbReference>
<feature type="transmembrane region" description="Helical" evidence="19">
    <location>
        <begin position="61"/>
        <end position="81"/>
    </location>
</feature>
<feature type="transmembrane region" description="Helical" evidence="19">
    <location>
        <begin position="93"/>
        <end position="112"/>
    </location>
</feature>
<dbReference type="RefSeq" id="WP_207117477.1">
    <property type="nucleotide sequence ID" value="NZ_JAFLEQ010000003.1"/>
</dbReference>
<evidence type="ECO:0000313" key="21">
    <source>
        <dbReference type="EMBL" id="MBN9643058.1"/>
    </source>
</evidence>
<keyword evidence="8 19" id="KW-0169">Cobalamin biosynthesis</keyword>
<accession>A0A939IWI3</accession>
<dbReference type="InterPro" id="IPR003805">
    <property type="entry name" value="CobS"/>
</dbReference>
<evidence type="ECO:0000256" key="12">
    <source>
        <dbReference type="ARBA" id="ARBA00022989"/>
    </source>
</evidence>
<evidence type="ECO:0000256" key="14">
    <source>
        <dbReference type="ARBA" id="ARBA00025228"/>
    </source>
</evidence>
<evidence type="ECO:0000313" key="22">
    <source>
        <dbReference type="Proteomes" id="UP000664332"/>
    </source>
</evidence>
<name>A0A939IWI3_9CORY</name>
<feature type="transmembrane region" description="Helical" evidence="19">
    <location>
        <begin position="118"/>
        <end position="136"/>
    </location>
</feature>
<keyword evidence="9 19" id="KW-0808">Transferase</keyword>
<dbReference type="PANTHER" id="PTHR34148">
    <property type="entry name" value="ADENOSYLCOBINAMIDE-GDP RIBAZOLETRANSFERASE"/>
    <property type="match status" value="1"/>
</dbReference>
<evidence type="ECO:0000256" key="15">
    <source>
        <dbReference type="ARBA" id="ARBA00032605"/>
    </source>
</evidence>
<comment type="caution">
    <text evidence="21">The sequence shown here is derived from an EMBL/GenBank/DDBJ whole genome shotgun (WGS) entry which is preliminary data.</text>
</comment>
<comment type="pathway">
    <text evidence="3 19">Cofactor biosynthesis; adenosylcobalamin biosynthesis; adenosylcobalamin from cob(II)yrinate a,c-diamide: step 7/7.</text>
</comment>
<protein>
    <recommendedName>
        <fullName evidence="6 19">Adenosylcobinamide-GDP ribazoletransferase</fullName>
        <ecNumber evidence="5 19">2.7.8.26</ecNumber>
    </recommendedName>
    <alternativeName>
        <fullName evidence="16 19">Cobalamin synthase</fullName>
    </alternativeName>
    <alternativeName>
        <fullName evidence="15 19">Cobalamin-5'-phosphate synthase</fullName>
    </alternativeName>
</protein>
<dbReference type="EC" id="2.7.8.26" evidence="5 19"/>
<feature type="compositionally biased region" description="Basic and acidic residues" evidence="20">
    <location>
        <begin position="26"/>
        <end position="40"/>
    </location>
</feature>
<comment type="similarity">
    <text evidence="4 19">Belongs to the CobS family.</text>
</comment>
<feature type="region of interest" description="Disordered" evidence="20">
    <location>
        <begin position="1"/>
        <end position="50"/>
    </location>
</feature>